<sequence length="256" mass="29185">MLWRVWNETLPTNSRLPFIVDKDCSFCANHEESYLHLFRDCAFVKAVWFAGVFPCLAEHILRNSVIHFVETFLDDSTPAKSEAIVGKILTSYSNFSSFGEDQNNCEGLSFVEEQGMYRDKVDFVFLTDVSWFDDTAGLAVVMINLANNSWAYSTQQVRAESTMEAETRAIQCALEWTIQNSWSKIYILSDCQEVLRALDQKKCPLDWGFLNLSLLVLDLVNKLSDCNFFFIKRCLNTFANGLAKKARVSSHVSGVF</sequence>
<dbReference type="GO" id="GO:0004523">
    <property type="term" value="F:RNA-DNA hybrid ribonuclease activity"/>
    <property type="evidence" value="ECO:0007669"/>
    <property type="project" value="InterPro"/>
</dbReference>
<name>A0A803NU84_CANSA</name>
<accession>A0A803NU84</accession>
<organism evidence="3 4">
    <name type="scientific">Cannabis sativa</name>
    <name type="common">Hemp</name>
    <name type="synonym">Marijuana</name>
    <dbReference type="NCBI Taxonomy" id="3483"/>
    <lineage>
        <taxon>Eukaryota</taxon>
        <taxon>Viridiplantae</taxon>
        <taxon>Streptophyta</taxon>
        <taxon>Embryophyta</taxon>
        <taxon>Tracheophyta</taxon>
        <taxon>Spermatophyta</taxon>
        <taxon>Magnoliopsida</taxon>
        <taxon>eudicotyledons</taxon>
        <taxon>Gunneridae</taxon>
        <taxon>Pentapetalae</taxon>
        <taxon>rosids</taxon>
        <taxon>fabids</taxon>
        <taxon>Rosales</taxon>
        <taxon>Cannabaceae</taxon>
        <taxon>Cannabis</taxon>
    </lineage>
</organism>
<protein>
    <recommendedName>
        <fullName evidence="5">RNase H type-1 domain-containing protein</fullName>
    </recommendedName>
</protein>
<feature type="domain" description="RNase H type-1" evidence="1">
    <location>
        <begin position="134"/>
        <end position="246"/>
    </location>
</feature>
<dbReference type="EnsemblPlants" id="evm.model.02.1592">
    <property type="protein sequence ID" value="cds.evm.model.02.1592"/>
    <property type="gene ID" value="evm.TU.02.1592"/>
</dbReference>
<keyword evidence="4" id="KW-1185">Reference proteome</keyword>
<dbReference type="Gene3D" id="3.30.420.10">
    <property type="entry name" value="Ribonuclease H-like superfamily/Ribonuclease H"/>
    <property type="match status" value="1"/>
</dbReference>
<dbReference type="SUPFAM" id="SSF53098">
    <property type="entry name" value="Ribonuclease H-like"/>
    <property type="match status" value="1"/>
</dbReference>
<proteinExistence type="predicted"/>
<dbReference type="AlphaFoldDB" id="A0A803NU84"/>
<dbReference type="GO" id="GO:0003676">
    <property type="term" value="F:nucleic acid binding"/>
    <property type="evidence" value="ECO:0007669"/>
    <property type="project" value="InterPro"/>
</dbReference>
<dbReference type="Pfam" id="PF13966">
    <property type="entry name" value="zf-RVT"/>
    <property type="match status" value="1"/>
</dbReference>
<dbReference type="EMBL" id="UZAU01000207">
    <property type="status" value="NOT_ANNOTATED_CDS"/>
    <property type="molecule type" value="Genomic_DNA"/>
</dbReference>
<feature type="domain" description="Reverse transcriptase zinc-binding" evidence="2">
    <location>
        <begin position="1"/>
        <end position="48"/>
    </location>
</feature>
<dbReference type="InterPro" id="IPR036397">
    <property type="entry name" value="RNaseH_sf"/>
</dbReference>
<evidence type="ECO:0000259" key="1">
    <source>
        <dbReference type="Pfam" id="PF13456"/>
    </source>
</evidence>
<evidence type="ECO:0000313" key="4">
    <source>
        <dbReference type="Proteomes" id="UP000596661"/>
    </source>
</evidence>
<dbReference type="PANTHER" id="PTHR34146">
    <property type="entry name" value="POLYNUCLEOTIDYL TRANSFERASE, RIBONUCLEASE H-LIKE SUPERFAMILY PROTEIN-RELATED"/>
    <property type="match status" value="1"/>
</dbReference>
<reference evidence="3" key="2">
    <citation type="submission" date="2021-03" db="UniProtKB">
        <authorList>
            <consortium name="EnsemblPlants"/>
        </authorList>
    </citation>
    <scope>IDENTIFICATION</scope>
</reference>
<dbReference type="InterPro" id="IPR012337">
    <property type="entry name" value="RNaseH-like_sf"/>
</dbReference>
<dbReference type="Pfam" id="PF13456">
    <property type="entry name" value="RVT_3"/>
    <property type="match status" value="1"/>
</dbReference>
<reference evidence="3" key="1">
    <citation type="submission" date="2018-11" db="EMBL/GenBank/DDBJ databases">
        <authorList>
            <person name="Grassa J C."/>
        </authorList>
    </citation>
    <scope>NUCLEOTIDE SEQUENCE [LARGE SCALE GENOMIC DNA]</scope>
</reference>
<dbReference type="Gramene" id="evm.model.02.1592">
    <property type="protein sequence ID" value="cds.evm.model.02.1592"/>
    <property type="gene ID" value="evm.TU.02.1592"/>
</dbReference>
<dbReference type="InterPro" id="IPR002156">
    <property type="entry name" value="RNaseH_domain"/>
</dbReference>
<dbReference type="InterPro" id="IPR026960">
    <property type="entry name" value="RVT-Znf"/>
</dbReference>
<evidence type="ECO:0000313" key="3">
    <source>
        <dbReference type="EnsemblPlants" id="cds.evm.model.02.1592"/>
    </source>
</evidence>
<evidence type="ECO:0008006" key="5">
    <source>
        <dbReference type="Google" id="ProtNLM"/>
    </source>
</evidence>
<evidence type="ECO:0000259" key="2">
    <source>
        <dbReference type="Pfam" id="PF13966"/>
    </source>
</evidence>
<dbReference type="PANTHER" id="PTHR34146:SF3">
    <property type="entry name" value="POLYNUCLEOTIDYL TRANSFERASE, RIBONUCLEASE H-LIKE SUPERFAMILY PROTEIN"/>
    <property type="match status" value="1"/>
</dbReference>
<dbReference type="Proteomes" id="UP000596661">
    <property type="component" value="Chromosome 2"/>
</dbReference>